<sequence length="137" mass="15801">MKHCIACCCPCGRCGRNVKGGFEDDHNKKCKPLLTSEEQVVVDDARDLMEKVIARIETSTKQYGTNYVLADVMKETEDEMLDIIGWPLLEVIRMRQLFLKKLGQLDGKYLDKFLAFQTSEYLSHLKEKIDAELVKRQ</sequence>
<evidence type="ECO:0000313" key="1">
    <source>
        <dbReference type="EMBL" id="KKL28344.1"/>
    </source>
</evidence>
<name>A0A0F9C2G7_9ZZZZ</name>
<accession>A0A0F9C2G7</accession>
<protein>
    <submittedName>
        <fullName evidence="1">Uncharacterized protein</fullName>
    </submittedName>
</protein>
<comment type="caution">
    <text evidence="1">The sequence shown here is derived from an EMBL/GenBank/DDBJ whole genome shotgun (WGS) entry which is preliminary data.</text>
</comment>
<gene>
    <name evidence="1" type="ORF">LCGC14_2376090</name>
</gene>
<dbReference type="AlphaFoldDB" id="A0A0F9C2G7"/>
<reference evidence="1" key="1">
    <citation type="journal article" date="2015" name="Nature">
        <title>Complex archaea that bridge the gap between prokaryotes and eukaryotes.</title>
        <authorList>
            <person name="Spang A."/>
            <person name="Saw J.H."/>
            <person name="Jorgensen S.L."/>
            <person name="Zaremba-Niedzwiedzka K."/>
            <person name="Martijn J."/>
            <person name="Lind A.E."/>
            <person name="van Eijk R."/>
            <person name="Schleper C."/>
            <person name="Guy L."/>
            <person name="Ettema T.J."/>
        </authorList>
    </citation>
    <scope>NUCLEOTIDE SEQUENCE</scope>
</reference>
<dbReference type="EMBL" id="LAZR01035129">
    <property type="protein sequence ID" value="KKL28344.1"/>
    <property type="molecule type" value="Genomic_DNA"/>
</dbReference>
<organism evidence="1">
    <name type="scientific">marine sediment metagenome</name>
    <dbReference type="NCBI Taxonomy" id="412755"/>
    <lineage>
        <taxon>unclassified sequences</taxon>
        <taxon>metagenomes</taxon>
        <taxon>ecological metagenomes</taxon>
    </lineage>
</organism>
<proteinExistence type="predicted"/>